<accession>A0A814YLL7</accession>
<organism evidence="2 3">
    <name type="scientific">Adineta ricciae</name>
    <name type="common">Rotifer</name>
    <dbReference type="NCBI Taxonomy" id="249248"/>
    <lineage>
        <taxon>Eukaryota</taxon>
        <taxon>Metazoa</taxon>
        <taxon>Spiralia</taxon>
        <taxon>Gnathifera</taxon>
        <taxon>Rotifera</taxon>
        <taxon>Eurotatoria</taxon>
        <taxon>Bdelloidea</taxon>
        <taxon>Adinetida</taxon>
        <taxon>Adinetidae</taxon>
        <taxon>Adineta</taxon>
    </lineage>
</organism>
<evidence type="ECO:0000313" key="2">
    <source>
        <dbReference type="EMBL" id="CAF1230526.1"/>
    </source>
</evidence>
<keyword evidence="1" id="KW-0812">Transmembrane</keyword>
<sequence length="121" mass="13784">MNCSFVNTPCHLINSCRHQSDNFIEWQAMSAGSSNHRTGRDYIVNIDQHCEYVTTKLMTYRILGKSVSYIAIIVTTVVAALVIIMDILKETSETRRRLIVQRLMYVNAPETVSQLEQDSSV</sequence>
<keyword evidence="3" id="KW-1185">Reference proteome</keyword>
<feature type="transmembrane region" description="Helical" evidence="1">
    <location>
        <begin position="67"/>
        <end position="88"/>
    </location>
</feature>
<gene>
    <name evidence="2" type="ORF">XAT740_LOCUS25201</name>
</gene>
<keyword evidence="1" id="KW-1133">Transmembrane helix</keyword>
<evidence type="ECO:0000256" key="1">
    <source>
        <dbReference type="SAM" id="Phobius"/>
    </source>
</evidence>
<comment type="caution">
    <text evidence="2">The sequence shown here is derived from an EMBL/GenBank/DDBJ whole genome shotgun (WGS) entry which is preliminary data.</text>
</comment>
<dbReference type="EMBL" id="CAJNOR010001984">
    <property type="protein sequence ID" value="CAF1230526.1"/>
    <property type="molecule type" value="Genomic_DNA"/>
</dbReference>
<dbReference type="AlphaFoldDB" id="A0A814YLL7"/>
<protein>
    <submittedName>
        <fullName evidence="2">Uncharacterized protein</fullName>
    </submittedName>
</protein>
<name>A0A814YLL7_ADIRI</name>
<evidence type="ECO:0000313" key="3">
    <source>
        <dbReference type="Proteomes" id="UP000663828"/>
    </source>
</evidence>
<dbReference type="Proteomes" id="UP000663828">
    <property type="component" value="Unassembled WGS sequence"/>
</dbReference>
<keyword evidence="1" id="KW-0472">Membrane</keyword>
<proteinExistence type="predicted"/>
<reference evidence="2" key="1">
    <citation type="submission" date="2021-02" db="EMBL/GenBank/DDBJ databases">
        <authorList>
            <person name="Nowell W R."/>
        </authorList>
    </citation>
    <scope>NUCLEOTIDE SEQUENCE</scope>
</reference>